<keyword evidence="1" id="KW-0472">Membrane</keyword>
<protein>
    <submittedName>
        <fullName evidence="2">Uncharacterized protein</fullName>
    </submittedName>
</protein>
<evidence type="ECO:0000313" key="3">
    <source>
        <dbReference type="Proteomes" id="UP000182932"/>
    </source>
</evidence>
<proteinExistence type="predicted"/>
<dbReference type="RefSeq" id="WP_074839701.1">
    <property type="nucleotide sequence ID" value="NZ_CATLQZ010000023.1"/>
</dbReference>
<keyword evidence="1" id="KW-0812">Transmembrane</keyword>
<organism evidence="2 3">
    <name type="scientific">Marinovum algicola</name>
    <dbReference type="NCBI Taxonomy" id="42444"/>
    <lineage>
        <taxon>Bacteria</taxon>
        <taxon>Pseudomonadati</taxon>
        <taxon>Pseudomonadota</taxon>
        <taxon>Alphaproteobacteria</taxon>
        <taxon>Rhodobacterales</taxon>
        <taxon>Roseobacteraceae</taxon>
        <taxon>Marinovum</taxon>
    </lineage>
</organism>
<name>A0A975ZQR5_9RHOB</name>
<sequence length="59" mass="6434">MPDVTLTPVTATALFVVACLAGMRYRNIWKAEGPRSRLWLYGVIAAVALLVLGFVPMRG</sequence>
<feature type="transmembrane region" description="Helical" evidence="1">
    <location>
        <begin position="38"/>
        <end position="57"/>
    </location>
</feature>
<dbReference type="AlphaFoldDB" id="A0A975ZQR5"/>
<keyword evidence="3" id="KW-1185">Reference proteome</keyword>
<dbReference type="GeneID" id="80820804"/>
<keyword evidence="1" id="KW-1133">Transmembrane helix</keyword>
<reference evidence="2 3" key="1">
    <citation type="submission" date="2016-10" db="EMBL/GenBank/DDBJ databases">
        <authorList>
            <person name="Varghese N."/>
            <person name="Submissions S."/>
        </authorList>
    </citation>
    <scope>NUCLEOTIDE SEQUENCE [LARGE SCALE GENOMIC DNA]</scope>
    <source>
        <strain evidence="2 3">FF3</strain>
    </source>
</reference>
<evidence type="ECO:0000313" key="2">
    <source>
        <dbReference type="EMBL" id="SEK08626.1"/>
    </source>
</evidence>
<evidence type="ECO:0000256" key="1">
    <source>
        <dbReference type="SAM" id="Phobius"/>
    </source>
</evidence>
<dbReference type="Proteomes" id="UP000182932">
    <property type="component" value="Unassembled WGS sequence"/>
</dbReference>
<dbReference type="EMBL" id="FNYY01000027">
    <property type="protein sequence ID" value="SEK08626.1"/>
    <property type="molecule type" value="Genomic_DNA"/>
</dbReference>
<accession>A0A975ZQR5</accession>
<comment type="caution">
    <text evidence="2">The sequence shown here is derived from an EMBL/GenBank/DDBJ whole genome shotgun (WGS) entry which is preliminary data.</text>
</comment>
<feature type="transmembrane region" description="Helical" evidence="1">
    <location>
        <begin position="6"/>
        <end position="26"/>
    </location>
</feature>
<gene>
    <name evidence="2" type="ORF">SAMN04487940_12715</name>
</gene>